<sequence length="475" mass="52869">MTKLTENERKALNNACARLRETNLGTKIGNIEDFLDIDILKTDANTVSKAIDELFDKWANPLLNITVPPPGFFTLAGDAEGNLWCYCNDETNPPVFEHDETTGDLYLNIASEDGANSYQVHVGNYIAVKHLNDYYKKTEIDSKLGGKSNVGHNHDERYYTETEIDVKVNNINSQINSLIGFTATIVNSLPSTGEVGVMYLKLNTSASVEGNIYDEYIWVNNKFEKIGSTETTVDLSGYVTQTEMNTQLANKANINHSHTSDSIDLEEGSDDDMWMYEYGLNRQSSVNGFVYDHEKKLENIDDGANKTVVDSSLSSSSKNPVQNKVVNSALNGKSNTGHEHTSDEIHYAYDQNVSVTTILENKAAKNHTHDYIPSTVSQTVFGSGDSKVTATRQGNVVTLRLYLAGEFTESWKQWCTITDSQYLPDTDGEFTDFGISSSHGTHMLLRINSDGRVRTGYGQNKTGYCYQTITFLKNN</sequence>
<proteinExistence type="predicted"/>
<organism evidence="1">
    <name type="scientific">Siphoviridae sp. cteZR38</name>
    <dbReference type="NCBI Taxonomy" id="2827906"/>
    <lineage>
        <taxon>Viruses</taxon>
        <taxon>Duplodnaviria</taxon>
        <taxon>Heunggongvirae</taxon>
        <taxon>Uroviricota</taxon>
        <taxon>Caudoviricetes</taxon>
    </lineage>
</organism>
<reference evidence="1" key="1">
    <citation type="journal article" date="2021" name="Proc. Natl. Acad. Sci. U.S.A.">
        <title>A Catalog of Tens of Thousands of Viruses from Human Metagenomes Reveals Hidden Associations with Chronic Diseases.</title>
        <authorList>
            <person name="Tisza M.J."/>
            <person name="Buck C.B."/>
        </authorList>
    </citation>
    <scope>NUCLEOTIDE SEQUENCE</scope>
    <source>
        <strain evidence="1">CteZR38</strain>
    </source>
</reference>
<dbReference type="EMBL" id="BK032636">
    <property type="protein sequence ID" value="DAF52427.1"/>
    <property type="molecule type" value="Genomic_DNA"/>
</dbReference>
<accession>A0A8S5SNP9</accession>
<name>A0A8S5SNP9_9CAUD</name>
<protein>
    <submittedName>
        <fullName evidence="1">Uncharacterized protein</fullName>
    </submittedName>
</protein>
<evidence type="ECO:0000313" key="1">
    <source>
        <dbReference type="EMBL" id="DAF52427.1"/>
    </source>
</evidence>